<dbReference type="Pfam" id="PF09560">
    <property type="entry name" value="Spore_YunB"/>
    <property type="match status" value="1"/>
</dbReference>
<dbReference type="NCBIfam" id="TIGR02832">
    <property type="entry name" value="spo_yunB"/>
    <property type="match status" value="1"/>
</dbReference>
<protein>
    <submittedName>
        <fullName evidence="1">Sporulation protein YunB</fullName>
    </submittedName>
</protein>
<dbReference type="Proteomes" id="UP000824102">
    <property type="component" value="Unassembled WGS sequence"/>
</dbReference>
<gene>
    <name evidence="1" type="primary">yunB</name>
    <name evidence="1" type="ORF">H9964_07315</name>
</gene>
<evidence type="ECO:0000313" key="2">
    <source>
        <dbReference type="Proteomes" id="UP000824102"/>
    </source>
</evidence>
<name>A0A9D2K180_9FIRM</name>
<evidence type="ECO:0000313" key="1">
    <source>
        <dbReference type="EMBL" id="HIZ73374.1"/>
    </source>
</evidence>
<dbReference type="AlphaFoldDB" id="A0A9D2K180"/>
<reference evidence="1" key="1">
    <citation type="journal article" date="2021" name="PeerJ">
        <title>Extensive microbial diversity within the chicken gut microbiome revealed by metagenomics and culture.</title>
        <authorList>
            <person name="Gilroy R."/>
            <person name="Ravi A."/>
            <person name="Getino M."/>
            <person name="Pursley I."/>
            <person name="Horton D.L."/>
            <person name="Alikhan N.F."/>
            <person name="Baker D."/>
            <person name="Gharbi K."/>
            <person name="Hall N."/>
            <person name="Watson M."/>
            <person name="Adriaenssens E.M."/>
            <person name="Foster-Nyarko E."/>
            <person name="Jarju S."/>
            <person name="Secka A."/>
            <person name="Antonio M."/>
            <person name="Oren A."/>
            <person name="Chaudhuri R.R."/>
            <person name="La Ragione R."/>
            <person name="Hildebrand F."/>
            <person name="Pallen M.J."/>
        </authorList>
    </citation>
    <scope>NUCLEOTIDE SEQUENCE</scope>
    <source>
        <strain evidence="1">ChiW7-2402</strain>
    </source>
</reference>
<reference evidence="1" key="2">
    <citation type="submission" date="2021-04" db="EMBL/GenBank/DDBJ databases">
        <authorList>
            <person name="Gilroy R."/>
        </authorList>
    </citation>
    <scope>NUCLEOTIDE SEQUENCE</scope>
    <source>
        <strain evidence="1">ChiW7-2402</strain>
    </source>
</reference>
<proteinExistence type="predicted"/>
<dbReference type="EMBL" id="DXBB01000106">
    <property type="protein sequence ID" value="HIZ73374.1"/>
    <property type="molecule type" value="Genomic_DNA"/>
</dbReference>
<dbReference type="InterPro" id="IPR014197">
    <property type="entry name" value="Sporulation_prot_YunB"/>
</dbReference>
<accession>A0A9D2K180</accession>
<sequence length="213" mass="22596">MRRYVTPRTKWRRRIFFAVVLLVPLILALTLFFNAAGVIRSVAEATIRAHAASAMHDAIGATLSDGLGYAELITVQKNAAGEITALSADAQRVNAIARDAAYLAQKNFAALSEAGVEVPLGAFSGIEALSGFGPPVTFKLLPVGAAHCTFRSSFTSAGINQTRHAVYLDIVLDITVVLPAGTSQFCECAEVMICESVLTGKVPDVILRSDLFG</sequence>
<organism evidence="1 2">
    <name type="scientific">Candidatus Gallimonas intestinavium</name>
    <dbReference type="NCBI Taxonomy" id="2838603"/>
    <lineage>
        <taxon>Bacteria</taxon>
        <taxon>Bacillati</taxon>
        <taxon>Bacillota</taxon>
        <taxon>Clostridia</taxon>
        <taxon>Candidatus Gallimonas</taxon>
    </lineage>
</organism>
<comment type="caution">
    <text evidence="1">The sequence shown here is derived from an EMBL/GenBank/DDBJ whole genome shotgun (WGS) entry which is preliminary data.</text>
</comment>